<dbReference type="SUPFAM" id="SSF143243">
    <property type="entry name" value="Nqo5-like"/>
    <property type="match status" value="1"/>
</dbReference>
<dbReference type="GO" id="GO:0016651">
    <property type="term" value="F:oxidoreductase activity, acting on NAD(P)H"/>
    <property type="evidence" value="ECO:0007669"/>
    <property type="project" value="InterPro"/>
</dbReference>
<comment type="subcellular location">
    <subcellularLocation>
        <location evidence="1">Mitochondrion</location>
    </subcellularLocation>
</comment>
<sequence>MFSREFSKVDIKQLRRTSINPSITVMITTMIRPFARGLQRTVTAASFSTTPLAREEAKEKKRDPTILKLDEHKRERLANFGRYTAECLPKFIQQVQFAAGDELEFLIHPSGVIPVLSFLKGNHSAQFTNLTFICGVDVPTRKNRFEVVYSLLSVRFMARCRVRTYTDEVAPLESCTKVFKGADWYEREVYDLYGVWFNNHPDLRRILTDYGFEGHPFRKDFPLTGYNEVRFDPELKRIVYEPTELAQEFRKFDLETPWEIFPAFREKSMTSGYEKIPLHKEDQEEKKPEATK</sequence>
<dbReference type="NCBIfam" id="NF004733">
    <property type="entry name" value="PRK06074.1-5"/>
    <property type="match status" value="1"/>
</dbReference>
<organism evidence="11 12">
    <name type="scientific">Cylicocyclus nassatus</name>
    <name type="common">Nematode worm</name>
    <dbReference type="NCBI Taxonomy" id="53992"/>
    <lineage>
        <taxon>Eukaryota</taxon>
        <taxon>Metazoa</taxon>
        <taxon>Ecdysozoa</taxon>
        <taxon>Nematoda</taxon>
        <taxon>Chromadorea</taxon>
        <taxon>Rhabditida</taxon>
        <taxon>Rhabditina</taxon>
        <taxon>Rhabditomorpha</taxon>
        <taxon>Strongyloidea</taxon>
        <taxon>Strongylidae</taxon>
        <taxon>Cylicocyclus</taxon>
    </lineage>
</organism>
<evidence type="ECO:0000256" key="3">
    <source>
        <dbReference type="ARBA" id="ARBA00020084"/>
    </source>
</evidence>
<comment type="similarity">
    <text evidence="2 9">Belongs to the complex I 30 kDa subunit family.</text>
</comment>
<evidence type="ECO:0000256" key="1">
    <source>
        <dbReference type="ARBA" id="ARBA00004173"/>
    </source>
</evidence>
<dbReference type="InterPro" id="IPR037232">
    <property type="entry name" value="NADH_quin_OxRdtase_su_C/D-like"/>
</dbReference>
<dbReference type="PROSITE" id="PS00542">
    <property type="entry name" value="COMPLEX1_30K"/>
    <property type="match status" value="1"/>
</dbReference>
<accession>A0AA36M3X1</accession>
<evidence type="ECO:0000256" key="7">
    <source>
        <dbReference type="ARBA" id="ARBA00023075"/>
    </source>
</evidence>
<comment type="caution">
    <text evidence="11">The sequence shown here is derived from an EMBL/GenBank/DDBJ whole genome shotgun (WGS) entry which is preliminary data.</text>
</comment>
<dbReference type="Gene3D" id="3.30.460.80">
    <property type="entry name" value="NADH:ubiquinone oxidoreductase, 30kDa subunit"/>
    <property type="match status" value="1"/>
</dbReference>
<dbReference type="GO" id="GO:0005739">
    <property type="term" value="C:mitochondrion"/>
    <property type="evidence" value="ECO:0007669"/>
    <property type="project" value="UniProtKB-SubCell"/>
</dbReference>
<dbReference type="GO" id="GO:0016020">
    <property type="term" value="C:membrane"/>
    <property type="evidence" value="ECO:0007669"/>
    <property type="project" value="UniProtKB-ARBA"/>
</dbReference>
<dbReference type="PANTHER" id="PTHR10884">
    <property type="entry name" value="NADH DEHYDROGENASE UBIQUINONE IRON-SULFUR PROTEIN 3"/>
    <property type="match status" value="1"/>
</dbReference>
<keyword evidence="5 9" id="KW-1278">Translocase</keyword>
<keyword evidence="12" id="KW-1185">Reference proteome</keyword>
<evidence type="ECO:0000256" key="6">
    <source>
        <dbReference type="ARBA" id="ARBA00023027"/>
    </source>
</evidence>
<evidence type="ECO:0000256" key="9">
    <source>
        <dbReference type="RuleBase" id="RU003456"/>
    </source>
</evidence>
<dbReference type="InterPro" id="IPR010218">
    <property type="entry name" value="NADH_DH_suC"/>
</dbReference>
<dbReference type="InterPro" id="IPR001268">
    <property type="entry name" value="NADH_UbQ_OxRdtase_30kDa_su"/>
</dbReference>
<dbReference type="EMBL" id="CATQJL010000112">
    <property type="protein sequence ID" value="CAJ0596212.1"/>
    <property type="molecule type" value="Genomic_DNA"/>
</dbReference>
<evidence type="ECO:0000256" key="2">
    <source>
        <dbReference type="ARBA" id="ARBA00007569"/>
    </source>
</evidence>
<evidence type="ECO:0000256" key="8">
    <source>
        <dbReference type="ARBA" id="ARBA00049551"/>
    </source>
</evidence>
<evidence type="ECO:0000256" key="4">
    <source>
        <dbReference type="ARBA" id="ARBA00022448"/>
    </source>
</evidence>
<keyword evidence="7" id="KW-0830">Ubiquinone</keyword>
<dbReference type="GO" id="GO:0008137">
    <property type="term" value="F:NADH dehydrogenase (ubiquinone) activity"/>
    <property type="evidence" value="ECO:0007669"/>
    <property type="project" value="UniProtKB-EC"/>
</dbReference>
<dbReference type="PANTHER" id="PTHR10884:SF14">
    <property type="entry name" value="NADH DEHYDROGENASE [UBIQUINONE] IRON-SULFUR PROTEIN 3, MITOCHONDRIAL"/>
    <property type="match status" value="1"/>
</dbReference>
<dbReference type="Proteomes" id="UP001176961">
    <property type="component" value="Unassembled WGS sequence"/>
</dbReference>
<feature type="domain" description="NADH:ubiquinone oxidoreductase 30kDa subunit" evidence="10">
    <location>
        <begin position="107"/>
        <end position="226"/>
    </location>
</feature>
<evidence type="ECO:0000256" key="5">
    <source>
        <dbReference type="ARBA" id="ARBA00022967"/>
    </source>
</evidence>
<protein>
    <recommendedName>
        <fullName evidence="3">NADH dehydrogenase [ubiquinone] iron-sulfur protein 3, mitochondrial</fullName>
    </recommendedName>
</protein>
<dbReference type="NCBIfam" id="TIGR01961">
    <property type="entry name" value="NuoC_fam"/>
    <property type="match status" value="1"/>
</dbReference>
<dbReference type="HAMAP" id="MF_01357">
    <property type="entry name" value="NDH1_NuoC"/>
    <property type="match status" value="1"/>
</dbReference>
<evidence type="ECO:0000313" key="12">
    <source>
        <dbReference type="Proteomes" id="UP001176961"/>
    </source>
</evidence>
<dbReference type="InterPro" id="IPR020396">
    <property type="entry name" value="NADH_UbQ_OxRdtase_CS"/>
</dbReference>
<dbReference type="FunFam" id="3.30.460.80:FF:000002">
    <property type="entry name" value="NADH dehydrogenase iron-sulfur protein 3, mitochondrial"/>
    <property type="match status" value="1"/>
</dbReference>
<keyword evidence="4 9" id="KW-0813">Transport</keyword>
<gene>
    <name evidence="11" type="ORF">CYNAS_LOCUS8195</name>
</gene>
<dbReference type="AlphaFoldDB" id="A0AA36M3X1"/>
<evidence type="ECO:0000313" key="11">
    <source>
        <dbReference type="EMBL" id="CAJ0596212.1"/>
    </source>
</evidence>
<comment type="catalytic activity">
    <reaction evidence="8">
        <text>a ubiquinone + NADH + 5 H(+)(in) = a ubiquinol + NAD(+) + 4 H(+)(out)</text>
        <dbReference type="Rhea" id="RHEA:29091"/>
        <dbReference type="Rhea" id="RHEA-COMP:9565"/>
        <dbReference type="Rhea" id="RHEA-COMP:9566"/>
        <dbReference type="ChEBI" id="CHEBI:15378"/>
        <dbReference type="ChEBI" id="CHEBI:16389"/>
        <dbReference type="ChEBI" id="CHEBI:17976"/>
        <dbReference type="ChEBI" id="CHEBI:57540"/>
        <dbReference type="ChEBI" id="CHEBI:57945"/>
        <dbReference type="EC" id="7.1.1.2"/>
    </reaction>
</comment>
<dbReference type="Pfam" id="PF00329">
    <property type="entry name" value="Complex1_30kDa"/>
    <property type="match status" value="1"/>
</dbReference>
<evidence type="ECO:0000259" key="10">
    <source>
        <dbReference type="Pfam" id="PF00329"/>
    </source>
</evidence>
<name>A0AA36M3X1_CYLNA</name>
<reference evidence="11" key="1">
    <citation type="submission" date="2023-07" db="EMBL/GenBank/DDBJ databases">
        <authorList>
            <consortium name="CYATHOMIX"/>
        </authorList>
    </citation>
    <scope>NUCLEOTIDE SEQUENCE</scope>
    <source>
        <strain evidence="11">N/A</strain>
    </source>
</reference>
<proteinExistence type="inferred from homology"/>
<keyword evidence="6 9" id="KW-0520">NAD</keyword>